<feature type="binding site" evidence="6">
    <location>
        <position position="605"/>
    </location>
    <ligand>
        <name>ATP</name>
        <dbReference type="ChEBI" id="CHEBI:30616"/>
    </ligand>
</feature>
<keyword evidence="6" id="KW-0479">Metal-binding</keyword>
<dbReference type="InterPro" id="IPR025200">
    <property type="entry name" value="PPK_C_dom2"/>
</dbReference>
<protein>
    <recommendedName>
        <fullName evidence="6 7">Polyphosphate kinase</fullName>
        <ecNumber evidence="6 7">2.7.4.1</ecNumber>
    </recommendedName>
    <alternativeName>
        <fullName evidence="6">ATP-polyphosphate phosphotransferase</fullName>
    </alternativeName>
    <alternativeName>
        <fullName evidence="6">Polyphosphoric acid kinase</fullName>
    </alternativeName>
</protein>
<evidence type="ECO:0000313" key="14">
    <source>
        <dbReference type="EMBL" id="SFN82417.1"/>
    </source>
</evidence>
<dbReference type="SUPFAM" id="SSF56024">
    <property type="entry name" value="Phospholipase D/nuclease"/>
    <property type="match status" value="2"/>
</dbReference>
<feature type="domain" description="Polyphosphate kinase N-terminal" evidence="10">
    <location>
        <begin position="7"/>
        <end position="112"/>
    </location>
</feature>
<evidence type="ECO:0000256" key="4">
    <source>
        <dbReference type="ARBA" id="ARBA00022777"/>
    </source>
</evidence>
<evidence type="ECO:0000256" key="7">
    <source>
        <dbReference type="RuleBase" id="RU003800"/>
    </source>
</evidence>
<feature type="active site" description="Phosphohistidine intermediate" evidence="6">
    <location>
        <position position="475"/>
    </location>
</feature>
<evidence type="ECO:0000259" key="9">
    <source>
        <dbReference type="Pfam" id="PF02503"/>
    </source>
</evidence>
<dbReference type="Pfam" id="PF13089">
    <property type="entry name" value="PP_kinase_N"/>
    <property type="match status" value="1"/>
</dbReference>
<keyword evidence="4 6" id="KW-0418">Kinase</keyword>
<dbReference type="AlphaFoldDB" id="A0A174H573"/>
<feature type="domain" description="Polyphosphate kinase C-terminal" evidence="11">
    <location>
        <begin position="544"/>
        <end position="715"/>
    </location>
</feature>
<evidence type="ECO:0000313" key="15">
    <source>
        <dbReference type="Proteomes" id="UP000183040"/>
    </source>
</evidence>
<dbReference type="Gene3D" id="3.30.1840.10">
    <property type="entry name" value="Polyphosphate kinase middle domain"/>
    <property type="match status" value="1"/>
</dbReference>
<dbReference type="NCBIfam" id="NF003917">
    <property type="entry name" value="PRK05443.1-1"/>
    <property type="match status" value="1"/>
</dbReference>
<dbReference type="GO" id="GO:0006799">
    <property type="term" value="P:polyphosphate biosynthetic process"/>
    <property type="evidence" value="ECO:0007669"/>
    <property type="project" value="UniProtKB-UniRule"/>
</dbReference>
<evidence type="ECO:0000259" key="11">
    <source>
        <dbReference type="Pfam" id="PF13090"/>
    </source>
</evidence>
<evidence type="ECO:0000259" key="10">
    <source>
        <dbReference type="Pfam" id="PF13089"/>
    </source>
</evidence>
<dbReference type="CDD" id="cd09164">
    <property type="entry name" value="PLDc_EcPPK1_C1_like"/>
    <property type="match status" value="1"/>
</dbReference>
<dbReference type="GO" id="GO:0008976">
    <property type="term" value="F:polyphosphate kinase activity"/>
    <property type="evidence" value="ECO:0007669"/>
    <property type="project" value="UniProtKB-UniRule"/>
</dbReference>
<evidence type="ECO:0000259" key="12">
    <source>
        <dbReference type="Pfam" id="PF17941"/>
    </source>
</evidence>
<feature type="binding site" evidence="6">
    <location>
        <position position="632"/>
    </location>
    <ligand>
        <name>ATP</name>
        <dbReference type="ChEBI" id="CHEBI:30616"/>
    </ligand>
</feature>
<dbReference type="Pfam" id="PF17941">
    <property type="entry name" value="PP_kinase_C_1"/>
    <property type="match status" value="1"/>
</dbReference>
<dbReference type="CDD" id="cd09167">
    <property type="entry name" value="PLDc_EcPPK1_C2_like"/>
    <property type="match status" value="1"/>
</dbReference>
<dbReference type="NCBIfam" id="TIGR03705">
    <property type="entry name" value="poly_P_kin"/>
    <property type="match status" value="1"/>
</dbReference>
<dbReference type="InterPro" id="IPR024953">
    <property type="entry name" value="PP_kinase_middle"/>
</dbReference>
<keyword evidence="2 6" id="KW-0808">Transferase</keyword>
<feature type="coiled-coil region" evidence="8">
    <location>
        <begin position="65"/>
        <end position="92"/>
    </location>
</feature>
<evidence type="ECO:0000256" key="6">
    <source>
        <dbReference type="HAMAP-Rule" id="MF_00347"/>
    </source>
</evidence>
<feature type="binding site" evidence="6">
    <location>
        <position position="445"/>
    </location>
    <ligand>
        <name>Mg(2+)</name>
        <dbReference type="ChEBI" id="CHEBI:18420"/>
    </ligand>
</feature>
<reference evidence="15 16" key="1">
    <citation type="submission" date="2016-10" db="EMBL/GenBank/DDBJ databases">
        <authorList>
            <person name="de Groot N.N."/>
        </authorList>
    </citation>
    <scope>NUCLEOTIDE SEQUENCE [LARGE SCALE GENOMIC DNA]</scope>
    <source>
        <strain evidence="14 16">NLAE-zl-C202</strain>
        <strain evidence="13 15">NLAE-zl-G339</strain>
    </source>
</reference>
<keyword evidence="6" id="KW-0460">Magnesium</keyword>
<dbReference type="Pfam" id="PF13090">
    <property type="entry name" value="PP_kinase_C"/>
    <property type="match status" value="1"/>
</dbReference>
<accession>A0A174H573</accession>
<evidence type="ECO:0000256" key="5">
    <source>
        <dbReference type="ARBA" id="ARBA00022840"/>
    </source>
</evidence>
<feature type="binding site" evidence="6">
    <location>
        <position position="510"/>
    </location>
    <ligand>
        <name>ATP</name>
        <dbReference type="ChEBI" id="CHEBI:30616"/>
    </ligand>
</feature>
<dbReference type="Gene3D" id="1.20.58.310">
    <property type="entry name" value="Polyphosphate kinase N-terminal domain"/>
    <property type="match status" value="1"/>
</dbReference>
<evidence type="ECO:0000256" key="3">
    <source>
        <dbReference type="ARBA" id="ARBA00022741"/>
    </source>
</evidence>
<gene>
    <name evidence="6" type="primary">ppk</name>
    <name evidence="13" type="ORF">SAMN04487924_14126</name>
    <name evidence="14" type="ORF">SAMN05216250_14827</name>
</gene>
<evidence type="ECO:0000256" key="1">
    <source>
        <dbReference type="ARBA" id="ARBA00022553"/>
    </source>
</evidence>
<dbReference type="InterPro" id="IPR041108">
    <property type="entry name" value="PP_kinase_C_1"/>
</dbReference>
<feature type="binding site" evidence="6">
    <location>
        <position position="415"/>
    </location>
    <ligand>
        <name>Mg(2+)</name>
        <dbReference type="ChEBI" id="CHEBI:18420"/>
    </ligand>
</feature>
<comment type="cofactor">
    <cofactor evidence="6">
        <name>Mg(2+)</name>
        <dbReference type="ChEBI" id="CHEBI:18420"/>
    </cofactor>
</comment>
<keyword evidence="1 6" id="KW-0597">Phosphoprotein</keyword>
<keyword evidence="3 6" id="KW-0547">Nucleotide-binding</keyword>
<dbReference type="Proteomes" id="UP000183040">
    <property type="component" value="Unassembled WGS sequence"/>
</dbReference>
<dbReference type="InterPro" id="IPR025198">
    <property type="entry name" value="PPK_N_dom"/>
</dbReference>
<dbReference type="PIRSF" id="PIRSF015589">
    <property type="entry name" value="PP_kinase"/>
    <property type="match status" value="1"/>
</dbReference>
<keyword evidence="8" id="KW-0175">Coiled coil</keyword>
<name>A0A174H573_9BACE</name>
<evidence type="ECO:0000313" key="13">
    <source>
        <dbReference type="EMBL" id="SEB16022.1"/>
    </source>
</evidence>
<dbReference type="GO" id="GO:0005524">
    <property type="term" value="F:ATP binding"/>
    <property type="evidence" value="ECO:0007669"/>
    <property type="project" value="UniProtKB-KW"/>
</dbReference>
<dbReference type="PANTHER" id="PTHR30218:SF0">
    <property type="entry name" value="POLYPHOSPHATE KINASE"/>
    <property type="match status" value="1"/>
</dbReference>
<comment type="catalytic activity">
    <reaction evidence="6 7">
        <text>[phosphate](n) + ATP = [phosphate](n+1) + ADP</text>
        <dbReference type="Rhea" id="RHEA:19573"/>
        <dbReference type="Rhea" id="RHEA-COMP:9859"/>
        <dbReference type="Rhea" id="RHEA-COMP:14280"/>
        <dbReference type="ChEBI" id="CHEBI:16838"/>
        <dbReference type="ChEBI" id="CHEBI:30616"/>
        <dbReference type="ChEBI" id="CHEBI:456216"/>
        <dbReference type="EC" id="2.7.4.1"/>
    </reaction>
</comment>
<dbReference type="SUPFAM" id="SSF140356">
    <property type="entry name" value="PPK N-terminal domain-like"/>
    <property type="match status" value="1"/>
</dbReference>
<dbReference type="RefSeq" id="WP_008641276.1">
    <property type="nucleotide sequence ID" value="NZ_CP103098.1"/>
</dbReference>
<dbReference type="Pfam" id="PF02503">
    <property type="entry name" value="PP_kinase"/>
    <property type="match status" value="1"/>
</dbReference>
<comment type="similarity">
    <text evidence="6 7">Belongs to the polyphosphate kinase 1 (PPK1) family.</text>
</comment>
<evidence type="ECO:0000256" key="8">
    <source>
        <dbReference type="SAM" id="Coils"/>
    </source>
</evidence>
<sequence>MESKYNYFKRDISWLSFNYRVLLEALDERLPLYERINFISIYSSNLEEFYKIRVADHKAVASGATESDEETVQSARELVEEINKEVTRQLDDRVRIYEQKILPALRKNHIIFYQDNHVEPFHQQFIKDFFREEIFPYLQPVPVSKDKIVSFLRDNRLYLAIRVYPKKEEKNKGEETKENIEKYTGECINERNDGEGIKVGMEAARPNVTDLRQPLYFVMKQPYAKVPRFIELPSREKNHYLMFTEDIIKANLNLIFPGYDVDSSYCIKISRDADILIDDTASSADLVAQLKKKVKKRKIGDVCRFVYDRAMPSEFLDFLVDAFRIQRDELVPGDKHLNLEDLRHLPNPNKSLHSLEKPKPMKLTVLDEKESIFNYVAKKDLLLYYPYHSFEHFIHFLYEAVHNPETREIMVTQYRVAENSAVINTLIAAAQNGKKVTVFVELKARFDEENNLATAEMMQAAGIKIIYSIPGLKVHAKVALIRRRGLNGEKIPSYAYISTGNFNEKTATLYADCGLFTCRKEIVADLYNLFRTLQGKEDPKFTTLLVARFNLIPELNRLIDREISLADEGKQGRIILKMNALQDPTMIDRLYEASEHGVQIDLIVRGICCLIPGQSYSRNIRVTRIVDSFLEHARIWYFGNDGTPKVFMGSPDWMRRNLYRRIEAITPVLAPDLRDSLIEMLNIQLADNQKACWVDDKLQNIFKKRTPGTPAVRAQYTFYDWLNKTNN</sequence>
<dbReference type="EMBL" id="FOUM01000048">
    <property type="protein sequence ID" value="SFN82417.1"/>
    <property type="molecule type" value="Genomic_DNA"/>
</dbReference>
<dbReference type="GO" id="GO:0009358">
    <property type="term" value="C:polyphosphate kinase complex"/>
    <property type="evidence" value="ECO:0007669"/>
    <property type="project" value="InterPro"/>
</dbReference>
<dbReference type="InterPro" id="IPR003414">
    <property type="entry name" value="PP_kinase"/>
</dbReference>
<feature type="domain" description="Polyphosphate kinase middle" evidence="9">
    <location>
        <begin position="211"/>
        <end position="344"/>
    </location>
</feature>
<dbReference type="Gene3D" id="3.30.870.10">
    <property type="entry name" value="Endonuclease Chain A"/>
    <property type="match status" value="2"/>
</dbReference>
<dbReference type="Proteomes" id="UP000183766">
    <property type="component" value="Unassembled WGS sequence"/>
</dbReference>
<dbReference type="InterPro" id="IPR036832">
    <property type="entry name" value="PPK_N_dom_sf"/>
</dbReference>
<dbReference type="SUPFAM" id="SSF143724">
    <property type="entry name" value="PHP14-like"/>
    <property type="match status" value="2"/>
</dbReference>
<evidence type="ECO:0000313" key="16">
    <source>
        <dbReference type="Proteomes" id="UP000183766"/>
    </source>
</evidence>
<keyword evidence="5 6" id="KW-0067">ATP-binding</keyword>
<feature type="binding site" evidence="6">
    <location>
        <position position="45"/>
    </location>
    <ligand>
        <name>ATP</name>
        <dbReference type="ChEBI" id="CHEBI:30616"/>
    </ligand>
</feature>
<organism evidence="14 16">
    <name type="scientific">Bacteroides xylanisolvens</name>
    <dbReference type="NCBI Taxonomy" id="371601"/>
    <lineage>
        <taxon>Bacteria</taxon>
        <taxon>Pseudomonadati</taxon>
        <taxon>Bacteroidota</taxon>
        <taxon>Bacteroidia</taxon>
        <taxon>Bacteroidales</taxon>
        <taxon>Bacteroidaceae</taxon>
        <taxon>Bacteroides</taxon>
    </lineage>
</organism>
<dbReference type="HAMAP" id="MF_00347">
    <property type="entry name" value="Polyphosphate_kinase"/>
    <property type="match status" value="1"/>
</dbReference>
<dbReference type="GO" id="GO:0046872">
    <property type="term" value="F:metal ion binding"/>
    <property type="evidence" value="ECO:0007669"/>
    <property type="project" value="UniProtKB-KW"/>
</dbReference>
<comment type="function">
    <text evidence="6 7">Catalyzes the reversible transfer of the terminal phosphate of ATP to form a long-chain polyphosphate (polyP).</text>
</comment>
<proteinExistence type="inferred from homology"/>
<comment type="PTM">
    <text evidence="6 7">An intermediate of this reaction is the autophosphorylated ppk in which a phosphate is covalently linked to a histidine residue through a N-P bond.</text>
</comment>
<evidence type="ECO:0000256" key="2">
    <source>
        <dbReference type="ARBA" id="ARBA00022679"/>
    </source>
</evidence>
<dbReference type="PANTHER" id="PTHR30218">
    <property type="entry name" value="POLYPHOSPHATE KINASE"/>
    <property type="match status" value="1"/>
</dbReference>
<dbReference type="InterPro" id="IPR036830">
    <property type="entry name" value="PP_kinase_middle_dom_sf"/>
</dbReference>
<feature type="domain" description="Polyphosphate kinase C-terminal" evidence="12">
    <location>
        <begin position="371"/>
        <end position="537"/>
    </location>
</feature>
<dbReference type="EC" id="2.7.4.1" evidence="6 7"/>
<dbReference type="EMBL" id="FNRP01000041">
    <property type="protein sequence ID" value="SEB16022.1"/>
    <property type="molecule type" value="Genomic_DNA"/>
</dbReference>